<gene>
    <name evidence="1" type="ORF">CYMTET_35673</name>
</gene>
<organism evidence="1 2">
    <name type="scientific">Cymbomonas tetramitiformis</name>
    <dbReference type="NCBI Taxonomy" id="36881"/>
    <lineage>
        <taxon>Eukaryota</taxon>
        <taxon>Viridiplantae</taxon>
        <taxon>Chlorophyta</taxon>
        <taxon>Pyramimonadophyceae</taxon>
        <taxon>Pyramimonadales</taxon>
        <taxon>Pyramimonadaceae</taxon>
        <taxon>Cymbomonas</taxon>
    </lineage>
</organism>
<dbReference type="AlphaFoldDB" id="A0AAE0KNY2"/>
<accession>A0AAE0KNY2</accession>
<comment type="caution">
    <text evidence="1">The sequence shown here is derived from an EMBL/GenBank/DDBJ whole genome shotgun (WGS) entry which is preliminary data.</text>
</comment>
<dbReference type="Proteomes" id="UP001190700">
    <property type="component" value="Unassembled WGS sequence"/>
</dbReference>
<reference evidence="1 2" key="1">
    <citation type="journal article" date="2015" name="Genome Biol. Evol.">
        <title>Comparative Genomics of a Bacterivorous Green Alga Reveals Evolutionary Causalities and Consequences of Phago-Mixotrophic Mode of Nutrition.</title>
        <authorList>
            <person name="Burns J.A."/>
            <person name="Paasch A."/>
            <person name="Narechania A."/>
            <person name="Kim E."/>
        </authorList>
    </citation>
    <scope>NUCLEOTIDE SEQUENCE [LARGE SCALE GENOMIC DNA]</scope>
    <source>
        <strain evidence="1 2">PLY_AMNH</strain>
    </source>
</reference>
<dbReference type="EMBL" id="LGRX02022860">
    <property type="protein sequence ID" value="KAK3255200.1"/>
    <property type="molecule type" value="Genomic_DNA"/>
</dbReference>
<sequence>MSTVATANASALIPLLSVVDSDICRLNVASAIFYCRNRLSDVCMQTALSQAYGQAELFDASTTEAIRRAVLSFTRKRYEDVSENADLGALVQKLKHDLRSAGESVARSYDQFFALRGSEGMHNALRVADLAMLRLSEDPGVLDIAPSSSSEPKVCFPCYLTLRASVDELAWRAMFDGDYVSALLDSRCRLPDQRVEHVIPLCVVAPAESHFRYPDAFLTIDTLTNKDIRKAVVVSAKLDLYPALRGAATEEEESTRRDRLFRISRLIVGLYTSHGYDVNDRSLEETSHLLSTDPAYTSSKGRRYDEWDCSDHFCEHVARCMQAATPTTSAQQRPRQEVNRKKVVNTLRLVCEGTSFDDWWSKVTSRAVANLDRASPADWSRPAHEMCASVIDARVVSSLCCTRQSKRHRSLEGGSQETRDLKKQRREKCTLMVHEYLAKTFCDVTDLESIGMGRLETNHLVDETLVPLSGACNLQSRRFLERGVGYSGSPVARTISSHFKYWVACSLVQCRAKHVSGKNQLYARLYGVVCTPSDIKADDLKGIDVCHMRVVHAVIGTAHHLQSLHADNNATDIGCDQNEKPRSYPTTVNFAATPRLLSGDQEISKTLWFPRLLHWPCVSVRPLHATVDVASTVAALSVVSEERSETTTCERTYLLSSEADICCIPQAARKSLESVLPLFREQSRQNCCKLDGGRRSVFENRMPDLGFGTVATVCGMEILERVDPVAAVRCLHQLTGVKVRVHLEKKEVDQRFKHSRMENAVVADLVHHESEYHAKEIHLHARSDGYYQRGADAAIDAHSLHFLHPSLFHAAKLAIRRCVDETTLSRMPFVGDAADERHRERAFEDLVSGELDNESLRSNVHVRGERVDYYRLYGASPPNTQDDRCSRSNLEIANSAWVYARLYFYPCSSLFADTPIEGLDRSLIRRTGGACGEIPLQEGVATLSWSCDTKRVDACIHSKHSVLGGVRIQVDGEDVQPASERLGNLDLELCERHGWHIGVGRPPRASTRSMPGALVWAFTCVRLGSTIRVKTEAHSVQVILVP</sequence>
<keyword evidence="2" id="KW-1185">Reference proteome</keyword>
<proteinExistence type="predicted"/>
<name>A0AAE0KNY2_9CHLO</name>
<protein>
    <submittedName>
        <fullName evidence="1">Uncharacterized protein</fullName>
    </submittedName>
</protein>
<evidence type="ECO:0000313" key="1">
    <source>
        <dbReference type="EMBL" id="KAK3255200.1"/>
    </source>
</evidence>
<evidence type="ECO:0000313" key="2">
    <source>
        <dbReference type="Proteomes" id="UP001190700"/>
    </source>
</evidence>